<dbReference type="Proteomes" id="UP000789375">
    <property type="component" value="Unassembled WGS sequence"/>
</dbReference>
<gene>
    <name evidence="1" type="ORF">FMOSSE_LOCUS2515</name>
</gene>
<dbReference type="EMBL" id="CAJVPP010000338">
    <property type="protein sequence ID" value="CAG8471017.1"/>
    <property type="molecule type" value="Genomic_DNA"/>
</dbReference>
<keyword evidence="2" id="KW-1185">Reference proteome</keyword>
<dbReference type="AlphaFoldDB" id="A0A9N8VYR3"/>
<accession>A0A9N8VYR3</accession>
<proteinExistence type="predicted"/>
<protein>
    <submittedName>
        <fullName evidence="1">15434_t:CDS:1</fullName>
    </submittedName>
</protein>
<comment type="caution">
    <text evidence="1">The sequence shown here is derived from an EMBL/GenBank/DDBJ whole genome shotgun (WGS) entry which is preliminary data.</text>
</comment>
<reference evidence="1" key="1">
    <citation type="submission" date="2021-06" db="EMBL/GenBank/DDBJ databases">
        <authorList>
            <person name="Kallberg Y."/>
            <person name="Tangrot J."/>
            <person name="Rosling A."/>
        </authorList>
    </citation>
    <scope>NUCLEOTIDE SEQUENCE</scope>
    <source>
        <strain evidence="1">87-6 pot B 2015</strain>
    </source>
</reference>
<evidence type="ECO:0000313" key="1">
    <source>
        <dbReference type="EMBL" id="CAG8471017.1"/>
    </source>
</evidence>
<name>A0A9N8VYR3_FUNMO</name>
<sequence length="154" mass="18099">MKYCTYCKEYKNSYADCSWFIRFLNGFDKNPSKCAICKNETLIPSTNVIKDEYPSFSNFCSYCGKDSLIESSVIAVGNKLGLAKYHPILLELQSKINEWKINSLTQEEYDLHTDDYANCIKKAYNKNITQKYIKEYLVKQATEYKEYDYYHLSI</sequence>
<organism evidence="1 2">
    <name type="scientific">Funneliformis mosseae</name>
    <name type="common">Endomycorrhizal fungus</name>
    <name type="synonym">Glomus mosseae</name>
    <dbReference type="NCBI Taxonomy" id="27381"/>
    <lineage>
        <taxon>Eukaryota</taxon>
        <taxon>Fungi</taxon>
        <taxon>Fungi incertae sedis</taxon>
        <taxon>Mucoromycota</taxon>
        <taxon>Glomeromycotina</taxon>
        <taxon>Glomeromycetes</taxon>
        <taxon>Glomerales</taxon>
        <taxon>Glomeraceae</taxon>
        <taxon>Funneliformis</taxon>
    </lineage>
</organism>
<evidence type="ECO:0000313" key="2">
    <source>
        <dbReference type="Proteomes" id="UP000789375"/>
    </source>
</evidence>